<dbReference type="InterPro" id="IPR036291">
    <property type="entry name" value="NAD(P)-bd_dom_sf"/>
</dbReference>
<keyword evidence="8 11" id="KW-0067">ATP-binding</keyword>
<dbReference type="PROSITE" id="PS01128">
    <property type="entry name" value="SHIKIMATE_KINASE"/>
    <property type="match status" value="1"/>
</dbReference>
<dbReference type="InterPro" id="IPR046346">
    <property type="entry name" value="Aminoacid_DH-like_N_sf"/>
</dbReference>
<evidence type="ECO:0000256" key="10">
    <source>
        <dbReference type="ARBA" id="ARBA00048567"/>
    </source>
</evidence>
<dbReference type="EC" id="2.7.1.71" evidence="3 11"/>
<evidence type="ECO:0000256" key="8">
    <source>
        <dbReference type="ARBA" id="ARBA00022840"/>
    </source>
</evidence>
<comment type="caution">
    <text evidence="13">The sequence shown here is derived from an EMBL/GenBank/DDBJ whole genome shotgun (WGS) entry which is preliminary data.</text>
</comment>
<dbReference type="GO" id="GO:0016301">
    <property type="term" value="F:kinase activity"/>
    <property type="evidence" value="ECO:0007669"/>
    <property type="project" value="UniProtKB-KW"/>
</dbReference>
<dbReference type="PANTHER" id="PTHR21089">
    <property type="entry name" value="SHIKIMATE DEHYDROGENASE"/>
    <property type="match status" value="1"/>
</dbReference>
<feature type="binding site" evidence="11">
    <location>
        <position position="380"/>
    </location>
    <ligand>
        <name>substrate</name>
    </ligand>
</feature>
<sequence length="481" mass="51461">MALDEESLCADANATDGYKESLVWRQDPGEDIAPAADAVACELADQEQARDAVELSRAAEGDAPFGLLGHPLGHSWSPAIHALLGSAPYALHDIPEDEVPAFVSQGTWQGLNVTIPYKRLAAQLADLRSPAVEESGAANTLVRLADGRVLAENTDVWGFDYLLGRFCELRLGASAAEVLRGRCALVLGTGGASRAVTFVLSAVGCDVVLVSRSGPGTYDGLAERHPDAALIVNTTPVGMFPACPASPLPKDALAAFPQLMGVIDLIYNPERTQLVMMAEELGVPAEGGLAMLVAQAYRSSELFQGRDLPDGLIDRIVATLHKQKRNVFFIGMPGCGKTGAARRMARMCQRPFVDLDDAFELEVGLSPAQVITEQGEDAFRSLETKILERYGKQSGLVVATGGGVVTRPINRDLMRQNGTVVFLDRPLEELSTAGRPLTEASGVERLAKQRMPLYRDWADLEIRCTGSAEGDAILVKELLGL</sequence>
<dbReference type="SUPFAM" id="SSF51735">
    <property type="entry name" value="NAD(P)-binding Rossmann-fold domains"/>
    <property type="match status" value="1"/>
</dbReference>
<comment type="function">
    <text evidence="11">Catalyzes the specific phosphorylation of the 3-hydroxyl group of shikimic acid using ATP as a cosubstrate.</text>
</comment>
<dbReference type="SUPFAM" id="SSF53223">
    <property type="entry name" value="Aminoacid dehydrogenase-like, N-terminal domain"/>
    <property type="match status" value="1"/>
</dbReference>
<feature type="domain" description="Shikimate dehydrogenase substrate binding N-terminal" evidence="12">
    <location>
        <begin position="67"/>
        <end position="141"/>
    </location>
</feature>
<feature type="binding site" evidence="11">
    <location>
        <position position="435"/>
    </location>
    <ligand>
        <name>ATP</name>
        <dbReference type="ChEBI" id="CHEBI:30616"/>
    </ligand>
</feature>
<keyword evidence="9 11" id="KW-0057">Aromatic amino acid biosynthesis</keyword>
<feature type="binding site" evidence="11">
    <location>
        <position position="338"/>
    </location>
    <ligand>
        <name>Mg(2+)</name>
        <dbReference type="ChEBI" id="CHEBI:18420"/>
    </ligand>
</feature>
<comment type="subunit">
    <text evidence="11">Monomer.</text>
</comment>
<dbReference type="Proteomes" id="UP001431693">
    <property type="component" value="Unassembled WGS sequence"/>
</dbReference>
<dbReference type="CDD" id="cd01065">
    <property type="entry name" value="NAD_bind_Shikimate_DH"/>
    <property type="match status" value="1"/>
</dbReference>
<dbReference type="InterPro" id="IPR031322">
    <property type="entry name" value="Shikimate/glucono_kinase"/>
</dbReference>
<dbReference type="CDD" id="cd00464">
    <property type="entry name" value="SK"/>
    <property type="match status" value="1"/>
</dbReference>
<comment type="pathway">
    <text evidence="2">Metabolic intermediate biosynthesis; chorismate biosynthesis; chorismate from D-erythrose 4-phosphate and phosphoenolpyruvate: step 4/7.</text>
</comment>
<dbReference type="Gene3D" id="3.40.50.10860">
    <property type="entry name" value="Leucine Dehydrogenase, chain A, domain 1"/>
    <property type="match status" value="1"/>
</dbReference>
<keyword evidence="4 11" id="KW-0028">Amino-acid biosynthesis</keyword>
<comment type="caution">
    <text evidence="11">Lacks conserved residue(s) required for the propagation of feature annotation.</text>
</comment>
<dbReference type="PRINTS" id="PR01100">
    <property type="entry name" value="SHIKIMTKNASE"/>
</dbReference>
<name>A0ABT6ZIZ8_9ACTN</name>
<comment type="subcellular location">
    <subcellularLocation>
        <location evidence="11">Cytoplasm</location>
    </subcellularLocation>
</comment>
<evidence type="ECO:0000256" key="4">
    <source>
        <dbReference type="ARBA" id="ARBA00022605"/>
    </source>
</evidence>
<feature type="binding site" evidence="11">
    <location>
        <position position="402"/>
    </location>
    <ligand>
        <name>substrate</name>
    </ligand>
</feature>
<evidence type="ECO:0000256" key="11">
    <source>
        <dbReference type="HAMAP-Rule" id="MF_00109"/>
    </source>
</evidence>
<evidence type="ECO:0000256" key="6">
    <source>
        <dbReference type="ARBA" id="ARBA00022741"/>
    </source>
</evidence>
<keyword evidence="14" id="KW-1185">Reference proteome</keyword>
<keyword evidence="11" id="KW-0479">Metal-binding</keyword>
<comment type="similarity">
    <text evidence="11">Belongs to the shikimate kinase family.</text>
</comment>
<evidence type="ECO:0000256" key="3">
    <source>
        <dbReference type="ARBA" id="ARBA00012154"/>
    </source>
</evidence>
<evidence type="ECO:0000256" key="7">
    <source>
        <dbReference type="ARBA" id="ARBA00022777"/>
    </source>
</evidence>
<evidence type="ECO:0000256" key="1">
    <source>
        <dbReference type="ARBA" id="ARBA00004842"/>
    </source>
</evidence>
<dbReference type="InterPro" id="IPR027417">
    <property type="entry name" value="P-loop_NTPase"/>
</dbReference>
<accession>A0ABT6ZIZ8</accession>
<comment type="catalytic activity">
    <reaction evidence="10 11">
        <text>shikimate + ATP = 3-phosphoshikimate + ADP + H(+)</text>
        <dbReference type="Rhea" id="RHEA:13121"/>
        <dbReference type="ChEBI" id="CHEBI:15378"/>
        <dbReference type="ChEBI" id="CHEBI:30616"/>
        <dbReference type="ChEBI" id="CHEBI:36208"/>
        <dbReference type="ChEBI" id="CHEBI:145989"/>
        <dbReference type="ChEBI" id="CHEBI:456216"/>
        <dbReference type="EC" id="2.7.1.71"/>
    </reaction>
</comment>
<dbReference type="InterPro" id="IPR013708">
    <property type="entry name" value="Shikimate_DH-bd_N"/>
</dbReference>
<dbReference type="InterPro" id="IPR022893">
    <property type="entry name" value="Shikimate_DH_fam"/>
</dbReference>
<dbReference type="Gene3D" id="3.40.50.720">
    <property type="entry name" value="NAD(P)-binding Rossmann-like Domain"/>
    <property type="match status" value="1"/>
</dbReference>
<evidence type="ECO:0000256" key="2">
    <source>
        <dbReference type="ARBA" id="ARBA00004871"/>
    </source>
</evidence>
<dbReference type="Pfam" id="PF08501">
    <property type="entry name" value="Shikimate_dh_N"/>
    <property type="match status" value="1"/>
</dbReference>
<dbReference type="RefSeq" id="WP_283712516.1">
    <property type="nucleotide sequence ID" value="NZ_JASJEW010000001.1"/>
</dbReference>
<reference evidence="13" key="1">
    <citation type="submission" date="2023-05" db="EMBL/GenBank/DDBJ databases">
        <title>[olsenella] sp. nov., isolated from a pig farm feces dump.</title>
        <authorList>
            <person name="Chang Y.-H."/>
        </authorList>
    </citation>
    <scope>NUCLEOTIDE SEQUENCE</scope>
    <source>
        <strain evidence="13">YH-ols2217</strain>
    </source>
</reference>
<evidence type="ECO:0000256" key="9">
    <source>
        <dbReference type="ARBA" id="ARBA00023141"/>
    </source>
</evidence>
<protein>
    <recommendedName>
        <fullName evidence="3 11">Shikimate kinase</fullName>
        <shortName evidence="11">SK</shortName>
        <ecNumber evidence="3 11">2.7.1.71</ecNumber>
    </recommendedName>
</protein>
<dbReference type="InterPro" id="IPR000623">
    <property type="entry name" value="Shikimate_kinase/TSH1"/>
</dbReference>
<dbReference type="HAMAP" id="MF_00109">
    <property type="entry name" value="Shikimate_kinase"/>
    <property type="match status" value="1"/>
</dbReference>
<keyword evidence="7 11" id="KW-0418">Kinase</keyword>
<keyword evidence="6 11" id="KW-0547">Nucleotide-binding</keyword>
<keyword evidence="11" id="KW-0963">Cytoplasm</keyword>
<organism evidence="13 14">
    <name type="scientific">Kribbibacterium absianum</name>
    <dbReference type="NCBI Taxonomy" id="3044210"/>
    <lineage>
        <taxon>Bacteria</taxon>
        <taxon>Bacillati</taxon>
        <taxon>Actinomycetota</taxon>
        <taxon>Coriobacteriia</taxon>
        <taxon>Coriobacteriales</taxon>
        <taxon>Kribbibacteriaceae</taxon>
        <taxon>Kribbibacterium</taxon>
    </lineage>
</organism>
<feature type="binding site" evidence="11">
    <location>
        <position position="356"/>
    </location>
    <ligand>
        <name>substrate</name>
    </ligand>
</feature>
<dbReference type="EMBL" id="JASJEX010000001">
    <property type="protein sequence ID" value="MDJ1128877.1"/>
    <property type="molecule type" value="Genomic_DNA"/>
</dbReference>
<evidence type="ECO:0000259" key="12">
    <source>
        <dbReference type="Pfam" id="PF08501"/>
    </source>
</evidence>
<feature type="binding site" evidence="11">
    <location>
        <begin position="334"/>
        <end position="339"/>
    </location>
    <ligand>
        <name>ATP</name>
        <dbReference type="ChEBI" id="CHEBI:30616"/>
    </ligand>
</feature>
<comment type="pathway">
    <text evidence="1 11">Metabolic intermediate biosynthesis; chorismate biosynthesis; chorismate from D-erythrose 4-phosphate and phosphoenolpyruvate: step 5/7.</text>
</comment>
<keyword evidence="5 11" id="KW-0808">Transferase</keyword>
<dbReference type="PANTHER" id="PTHR21089:SF1">
    <property type="entry name" value="BIFUNCTIONAL 3-DEHYDROQUINATE DEHYDRATASE_SHIKIMATE DEHYDROGENASE, CHLOROPLASTIC"/>
    <property type="match status" value="1"/>
</dbReference>
<gene>
    <name evidence="11" type="primary">aroK</name>
    <name evidence="13" type="ORF">QJ043_02115</name>
</gene>
<evidence type="ECO:0000313" key="14">
    <source>
        <dbReference type="Proteomes" id="UP001431693"/>
    </source>
</evidence>
<dbReference type="Gene3D" id="3.40.50.300">
    <property type="entry name" value="P-loop containing nucleotide triphosphate hydrolases"/>
    <property type="match status" value="1"/>
</dbReference>
<evidence type="ECO:0000256" key="5">
    <source>
        <dbReference type="ARBA" id="ARBA00022679"/>
    </source>
</evidence>
<proteinExistence type="inferred from homology"/>
<comment type="cofactor">
    <cofactor evidence="11">
        <name>Mg(2+)</name>
        <dbReference type="ChEBI" id="CHEBI:18420"/>
    </cofactor>
    <text evidence="11">Binds 1 Mg(2+) ion per subunit.</text>
</comment>
<feature type="binding site" evidence="11">
    <location>
        <position position="450"/>
    </location>
    <ligand>
        <name>substrate</name>
    </ligand>
</feature>
<keyword evidence="11" id="KW-0460">Magnesium</keyword>
<dbReference type="SUPFAM" id="SSF52540">
    <property type="entry name" value="P-loop containing nucleoside triphosphate hydrolases"/>
    <property type="match status" value="1"/>
</dbReference>
<evidence type="ECO:0000313" key="13">
    <source>
        <dbReference type="EMBL" id="MDJ1128877.1"/>
    </source>
</evidence>
<dbReference type="Pfam" id="PF01202">
    <property type="entry name" value="SKI"/>
    <property type="match status" value="1"/>
</dbReference>
<dbReference type="InterPro" id="IPR023000">
    <property type="entry name" value="Shikimate_kinase_CS"/>
</dbReference>